<proteinExistence type="predicted"/>
<dbReference type="InParanoid" id="A0A218Z8P1"/>
<accession>A0A218Z8P1</accession>
<evidence type="ECO:0000256" key="1">
    <source>
        <dbReference type="SAM" id="MobiDB-lite"/>
    </source>
</evidence>
<dbReference type="Proteomes" id="UP000242519">
    <property type="component" value="Unassembled WGS sequence"/>
</dbReference>
<protein>
    <submittedName>
        <fullName evidence="3">Uncharacterized protein</fullName>
    </submittedName>
</protein>
<evidence type="ECO:0000256" key="2">
    <source>
        <dbReference type="SAM" id="SignalP"/>
    </source>
</evidence>
<reference evidence="3 4" key="1">
    <citation type="submission" date="2017-04" db="EMBL/GenBank/DDBJ databases">
        <title>Draft genome sequence of Marssonina coronaria NL1: causal agent of apple blotch.</title>
        <authorList>
            <person name="Cheng Q."/>
        </authorList>
    </citation>
    <scope>NUCLEOTIDE SEQUENCE [LARGE SCALE GENOMIC DNA]</scope>
    <source>
        <strain evidence="3 4">NL1</strain>
    </source>
</reference>
<evidence type="ECO:0000313" key="3">
    <source>
        <dbReference type="EMBL" id="OWP03556.1"/>
    </source>
</evidence>
<keyword evidence="4" id="KW-1185">Reference proteome</keyword>
<gene>
    <name evidence="3" type="ORF">B2J93_7574</name>
</gene>
<name>A0A218Z8P1_9HELO</name>
<comment type="caution">
    <text evidence="3">The sequence shown here is derived from an EMBL/GenBank/DDBJ whole genome shotgun (WGS) entry which is preliminary data.</text>
</comment>
<organism evidence="3 4">
    <name type="scientific">Diplocarpon coronariae</name>
    <dbReference type="NCBI Taxonomy" id="2795749"/>
    <lineage>
        <taxon>Eukaryota</taxon>
        <taxon>Fungi</taxon>
        <taxon>Dikarya</taxon>
        <taxon>Ascomycota</taxon>
        <taxon>Pezizomycotina</taxon>
        <taxon>Leotiomycetes</taxon>
        <taxon>Helotiales</taxon>
        <taxon>Drepanopezizaceae</taxon>
        <taxon>Diplocarpon</taxon>
    </lineage>
</organism>
<sequence>MPLPAPGVWHLASGIWRLASAICHLPSGVWQLPDAPPSSSATGGSKLPAHGHPHPPTDLLRELGSVPAQAWLREIVEACSRSRGASTRARAEVLLISARLRASTE</sequence>
<dbReference type="AlphaFoldDB" id="A0A218Z8P1"/>
<feature type="chain" id="PRO_5012939753" evidence="2">
    <location>
        <begin position="22"/>
        <end position="105"/>
    </location>
</feature>
<evidence type="ECO:0000313" key="4">
    <source>
        <dbReference type="Proteomes" id="UP000242519"/>
    </source>
</evidence>
<keyword evidence="2" id="KW-0732">Signal</keyword>
<feature type="region of interest" description="Disordered" evidence="1">
    <location>
        <begin position="33"/>
        <end position="58"/>
    </location>
</feature>
<feature type="signal peptide" evidence="2">
    <location>
        <begin position="1"/>
        <end position="21"/>
    </location>
</feature>
<dbReference type="EMBL" id="MZNU01000176">
    <property type="protein sequence ID" value="OWP03556.1"/>
    <property type="molecule type" value="Genomic_DNA"/>
</dbReference>